<keyword evidence="7" id="KW-1185">Reference proteome</keyword>
<comment type="subcellular location">
    <subcellularLocation>
        <location evidence="1">Membrane</location>
        <topology evidence="1">Multi-pass membrane protein</topology>
    </subcellularLocation>
</comment>
<evidence type="ECO:0000256" key="5">
    <source>
        <dbReference type="SAM" id="Phobius"/>
    </source>
</evidence>
<dbReference type="Proteomes" id="UP001158576">
    <property type="component" value="Chromosome 1"/>
</dbReference>
<dbReference type="PANTHER" id="PTHR47735:SF9">
    <property type="entry name" value="POTASSIUM VOLTAGE-GATED CHANNEL SUBFAMILY KQT MEMBER 4-LIKE ISOFORM X1"/>
    <property type="match status" value="1"/>
</dbReference>
<evidence type="ECO:0000313" key="6">
    <source>
        <dbReference type="EMBL" id="CAG5103174.1"/>
    </source>
</evidence>
<feature type="transmembrane region" description="Helical" evidence="5">
    <location>
        <begin position="47"/>
        <end position="68"/>
    </location>
</feature>
<name>A0ABN7SSP2_OIKDI</name>
<evidence type="ECO:0000256" key="4">
    <source>
        <dbReference type="ARBA" id="ARBA00023136"/>
    </source>
</evidence>
<dbReference type="Gene3D" id="1.20.120.350">
    <property type="entry name" value="Voltage-gated potassium channels. Chain C"/>
    <property type="match status" value="1"/>
</dbReference>
<evidence type="ECO:0000256" key="1">
    <source>
        <dbReference type="ARBA" id="ARBA00004141"/>
    </source>
</evidence>
<proteinExistence type="predicted"/>
<gene>
    <name evidence="6" type="ORF">OKIOD_LOCUS9417</name>
</gene>
<feature type="transmembrane region" description="Helical" evidence="5">
    <location>
        <begin position="80"/>
        <end position="98"/>
    </location>
</feature>
<reference evidence="6 7" key="1">
    <citation type="submission" date="2021-04" db="EMBL/GenBank/DDBJ databases">
        <authorList>
            <person name="Bliznina A."/>
        </authorList>
    </citation>
    <scope>NUCLEOTIDE SEQUENCE [LARGE SCALE GENOMIC DNA]</scope>
</reference>
<dbReference type="InterPro" id="IPR003937">
    <property type="entry name" value="K_chnl_volt-dep_KCNQ"/>
</dbReference>
<evidence type="ECO:0000313" key="7">
    <source>
        <dbReference type="Proteomes" id="UP001158576"/>
    </source>
</evidence>
<protein>
    <submittedName>
        <fullName evidence="6">Oidioi.mRNA.OKI2018_I69.chr1.g652.t1.cds</fullName>
    </submittedName>
</protein>
<dbReference type="EMBL" id="OU015566">
    <property type="protein sequence ID" value="CAG5103174.1"/>
    <property type="molecule type" value="Genomic_DNA"/>
</dbReference>
<dbReference type="InterPro" id="IPR027359">
    <property type="entry name" value="Volt_channel_dom_sf"/>
</dbReference>
<evidence type="ECO:0000256" key="2">
    <source>
        <dbReference type="ARBA" id="ARBA00022692"/>
    </source>
</evidence>
<keyword evidence="3 5" id="KW-1133">Transmembrane helix</keyword>
<keyword evidence="4 5" id="KW-0472">Membrane</keyword>
<keyword evidence="2 5" id="KW-0812">Transmembrane</keyword>
<sequence length="107" mass="12882">MDTIELGYEANRRNCRRKEIVYRYYQQVIHNFLDRPSEGTLGRFSTLYHFLSFILVVACLCLTVFSTMDADPRFEEALNFIENIMIVQFFLEYILRVWSSGCRTRYR</sequence>
<accession>A0ABN7SSP2</accession>
<evidence type="ECO:0000256" key="3">
    <source>
        <dbReference type="ARBA" id="ARBA00022989"/>
    </source>
</evidence>
<dbReference type="PANTHER" id="PTHR47735">
    <property type="entry name" value="POTASSIUM VOLTAGE-GATED CHANNEL SUBFAMILY KQT MEMBER 4"/>
    <property type="match status" value="1"/>
</dbReference>
<organism evidence="6 7">
    <name type="scientific">Oikopleura dioica</name>
    <name type="common">Tunicate</name>
    <dbReference type="NCBI Taxonomy" id="34765"/>
    <lineage>
        <taxon>Eukaryota</taxon>
        <taxon>Metazoa</taxon>
        <taxon>Chordata</taxon>
        <taxon>Tunicata</taxon>
        <taxon>Appendicularia</taxon>
        <taxon>Copelata</taxon>
        <taxon>Oikopleuridae</taxon>
        <taxon>Oikopleura</taxon>
    </lineage>
</organism>
<dbReference type="SUPFAM" id="SSF81324">
    <property type="entry name" value="Voltage-gated potassium channels"/>
    <property type="match status" value="1"/>
</dbReference>